<organism evidence="15 16">
    <name type="scientific">Allacma fusca</name>
    <dbReference type="NCBI Taxonomy" id="39272"/>
    <lineage>
        <taxon>Eukaryota</taxon>
        <taxon>Metazoa</taxon>
        <taxon>Ecdysozoa</taxon>
        <taxon>Arthropoda</taxon>
        <taxon>Hexapoda</taxon>
        <taxon>Collembola</taxon>
        <taxon>Symphypleona</taxon>
        <taxon>Sminthuridae</taxon>
        <taxon>Allacma</taxon>
    </lineage>
</organism>
<keyword evidence="11" id="KW-0472">Membrane</keyword>
<feature type="signal peptide" evidence="12">
    <location>
        <begin position="1"/>
        <end position="23"/>
    </location>
</feature>
<feature type="domain" description="Ig-like" evidence="14">
    <location>
        <begin position="422"/>
        <end position="531"/>
    </location>
</feature>
<dbReference type="PIRSF" id="PIRSF000615">
    <property type="entry name" value="TyrPK_CSF1-R"/>
    <property type="match status" value="1"/>
</dbReference>
<comment type="subcellular location">
    <subcellularLocation>
        <location evidence="1">Membrane</location>
        <topology evidence="1">Single-pass membrane protein</topology>
    </subcellularLocation>
</comment>
<feature type="binding site" evidence="9">
    <location>
        <position position="848"/>
    </location>
    <ligand>
        <name>ATP</name>
        <dbReference type="ChEBI" id="CHEBI:30616"/>
    </ligand>
</feature>
<dbReference type="Proteomes" id="UP000708208">
    <property type="component" value="Unassembled WGS sequence"/>
</dbReference>
<evidence type="ECO:0000256" key="3">
    <source>
        <dbReference type="ARBA" id="ARBA00022741"/>
    </source>
</evidence>
<feature type="domain" description="Ig-like" evidence="14">
    <location>
        <begin position="641"/>
        <end position="736"/>
    </location>
</feature>
<dbReference type="Pfam" id="PF13927">
    <property type="entry name" value="Ig_3"/>
    <property type="match status" value="2"/>
</dbReference>
<keyword evidence="3 9" id="KW-0547">Nucleotide-binding</keyword>
<keyword evidence="4" id="KW-0418">Kinase</keyword>
<dbReference type="FunFam" id="1.10.510.10:FF:000554">
    <property type="entry name" value="Predicted protein"/>
    <property type="match status" value="1"/>
</dbReference>
<keyword evidence="12" id="KW-0732">Signal</keyword>
<keyword evidence="6" id="KW-0829">Tyrosine-protein kinase</keyword>
<dbReference type="InterPro" id="IPR003599">
    <property type="entry name" value="Ig_sub"/>
</dbReference>
<dbReference type="GO" id="GO:0004714">
    <property type="term" value="F:transmembrane receptor protein tyrosine kinase activity"/>
    <property type="evidence" value="ECO:0007669"/>
    <property type="project" value="UniProtKB-EC"/>
</dbReference>
<feature type="transmembrane region" description="Helical" evidence="11">
    <location>
        <begin position="740"/>
        <end position="763"/>
    </location>
</feature>
<feature type="domain" description="Ig-like" evidence="14">
    <location>
        <begin position="216"/>
        <end position="317"/>
    </location>
</feature>
<keyword evidence="11" id="KW-0812">Transmembrane</keyword>
<evidence type="ECO:0000256" key="11">
    <source>
        <dbReference type="SAM" id="Phobius"/>
    </source>
</evidence>
<evidence type="ECO:0000259" key="13">
    <source>
        <dbReference type="PROSITE" id="PS50011"/>
    </source>
</evidence>
<gene>
    <name evidence="15" type="ORF">AFUS01_LOCUS6922</name>
</gene>
<dbReference type="InterPro" id="IPR017441">
    <property type="entry name" value="Protein_kinase_ATP_BS"/>
</dbReference>
<dbReference type="Pfam" id="PF07679">
    <property type="entry name" value="I-set"/>
    <property type="match status" value="1"/>
</dbReference>
<keyword evidence="7" id="KW-1015">Disulfide bond</keyword>
<dbReference type="EMBL" id="CAJVCH010046109">
    <property type="protein sequence ID" value="CAG7717465.1"/>
    <property type="molecule type" value="Genomic_DNA"/>
</dbReference>
<evidence type="ECO:0000256" key="12">
    <source>
        <dbReference type="SAM" id="SignalP"/>
    </source>
</evidence>
<feature type="region of interest" description="Disordered" evidence="10">
    <location>
        <begin position="1405"/>
        <end position="1447"/>
    </location>
</feature>
<dbReference type="GO" id="GO:0043235">
    <property type="term" value="C:receptor complex"/>
    <property type="evidence" value="ECO:0007669"/>
    <property type="project" value="TreeGrafter"/>
</dbReference>
<dbReference type="PROSITE" id="PS50011">
    <property type="entry name" value="PROTEIN_KINASE_DOM"/>
    <property type="match status" value="1"/>
</dbReference>
<sequence>MTKFCKFWILLILEWQLQTFVTGSLHIFPKNDWPIVKMDETWSVTCEGDAPVTWTSENIQSKIRLDYQNSSESGNYSSTLTIRNVDEQDAGFQYNCRYQDPNKTDGILVRLQVDDDQILFVWQRNFTILIHAKKNMAAILPCLPTSRFVDVKLFPPSDPDTLKNDTRISYDMAKGFTINPVRIGDEGLHYCEGTRGDVKETLVVALIVTEELRETPRINHSLAESVRVGDNFTLNCTVYFAHVVGQTYWHSLKWTWPESVNSSRVIVSREVDTSPNDKTKSTSSNLTVNNSTKEDAGEYVCTLSSFNFSANASYNVKIYDPLEQFLNVTTVQTSIIETAGQTARWVIRLHSVPAVKKIDWFDKTGQKATRNRRFNINDTNSKEIVLSITNVTLEDDGGYELRVTNSELNSSLLLNLTVKGEPSVAITAEPGSGNVYGNLFRVNTNVTFICKAKGYPYPDIIWELDKCPQDNGEEDADSCTTKKLGRGRQETFSDSGRGTLSYLTVELTSNGYAHCLARNNLSSDTSDKEIKVIDFESPSTTGFDLLGDSEPIEHSDIVLTCAARKLNFKNDIKWFKENNGLWEPLNVTEFTETPWSHKSYVKIKNINSRHSGNYSCTVSNLSGQDMQRRRQTVNVQKIIPPHFTDLTNLENNTVRYGRGDSIPELVCEATGIPKPTVTWFLDDVPETMWQFDSLKSSMVGGMSFLKVPSKAEYQGRYTCKASNGFTSIVYKEIKIEGDHWLIVAAGLGFVVVVLILCLVFKVYKDRKAQLKLIKLLQDELEKGAPGDINPDLPVHEQVNLLPYYDCYEIPRYKIVLGMLLGQGAFGKVLKAEVLGVVPGAGSTIAAVKMVKANSNQSHLDALAKELKILVHLGKHVNVVNLVGACTKNYAKKKELLVVVEYCRYGNLLKYLHRHRKDFKNQLNSSTGKIDHAYYSRFPSQSPTQKLNYAALTFAHSQSARPDSSRYLKLEQVPHMPDITTPVSLNPSSNNYLTGSNGRSMNTEMSFVSDDPAGTDGRRMSTDSACMSYRGDYQNQEVGHITTTSLVCWAFQIANGMDYLARRNVVHGDLAARNVLLADNDVVKICDFGLAREMYRDFYQKQKDKTDLLPVKWMAIESIRDFKFNTKSDVWSYGVVLWELFTLGNSPYPGMEPDAEFYNLLYGGFRMNKPEFASSEIYELMNKCWNIIPEDRPTFASIADDLGDMCDQSLREHYIALNEDCNRENSRMLEGREDYLLQMPVSDITVRGSTPDDRAYVNVATEIPNNDYLRPLPVNRPDYVTVQPDPSHDNFVNNFAYHSVNPNTLDSPNSVNIFSPRSGESDQRFDFCGVELTDLSKCKDNPTVDKNILSSEPNNDQEQRNPEAEGFSNSSYVSLPDRPNNPNTFSDSVEFYAFKNIKNDLVKTGISKRKKNDSGVSSSSSGQASDSESPRSSLKESHSVPNGYGGSKIQDIIVQNQNYFRSQSIMPNGDL</sequence>
<evidence type="ECO:0000259" key="14">
    <source>
        <dbReference type="PROSITE" id="PS50835"/>
    </source>
</evidence>
<dbReference type="GO" id="GO:0007169">
    <property type="term" value="P:cell surface receptor protein tyrosine kinase signaling pathway"/>
    <property type="evidence" value="ECO:0007669"/>
    <property type="project" value="TreeGrafter"/>
</dbReference>
<dbReference type="PROSITE" id="PS00109">
    <property type="entry name" value="PROTEIN_KINASE_TYR"/>
    <property type="match status" value="1"/>
</dbReference>
<dbReference type="InterPro" id="IPR001245">
    <property type="entry name" value="Ser-Thr/Tyr_kinase_cat_dom"/>
</dbReference>
<accession>A0A8J2NWT1</accession>
<keyword evidence="11" id="KW-1133">Transmembrane helix</keyword>
<evidence type="ECO:0000256" key="2">
    <source>
        <dbReference type="ARBA" id="ARBA00022679"/>
    </source>
</evidence>
<evidence type="ECO:0008006" key="17">
    <source>
        <dbReference type="Google" id="ProtNLM"/>
    </source>
</evidence>
<dbReference type="SMART" id="SM00409">
    <property type="entry name" value="IG"/>
    <property type="match status" value="6"/>
</dbReference>
<proteinExistence type="predicted"/>
<evidence type="ECO:0000256" key="4">
    <source>
        <dbReference type="ARBA" id="ARBA00022777"/>
    </source>
</evidence>
<dbReference type="InterPro" id="IPR007110">
    <property type="entry name" value="Ig-like_dom"/>
</dbReference>
<dbReference type="Pfam" id="PF00047">
    <property type="entry name" value="ig"/>
    <property type="match status" value="2"/>
</dbReference>
<comment type="catalytic activity">
    <reaction evidence="8">
        <text>L-tyrosyl-[protein] + ATP = O-phospho-L-tyrosyl-[protein] + ADP + H(+)</text>
        <dbReference type="Rhea" id="RHEA:10596"/>
        <dbReference type="Rhea" id="RHEA-COMP:10136"/>
        <dbReference type="Rhea" id="RHEA-COMP:20101"/>
        <dbReference type="ChEBI" id="CHEBI:15378"/>
        <dbReference type="ChEBI" id="CHEBI:30616"/>
        <dbReference type="ChEBI" id="CHEBI:46858"/>
        <dbReference type="ChEBI" id="CHEBI:61978"/>
        <dbReference type="ChEBI" id="CHEBI:456216"/>
        <dbReference type="EC" id="2.7.10.1"/>
    </reaction>
</comment>
<dbReference type="CDD" id="cd00096">
    <property type="entry name" value="Ig"/>
    <property type="match status" value="3"/>
</dbReference>
<comment type="caution">
    <text evidence="15">The sequence shown here is derived from an EMBL/GenBank/DDBJ whole genome shotgun (WGS) entry which is preliminary data.</text>
</comment>
<dbReference type="InterPro" id="IPR003598">
    <property type="entry name" value="Ig_sub2"/>
</dbReference>
<evidence type="ECO:0000256" key="9">
    <source>
        <dbReference type="PROSITE-ProRule" id="PRU10141"/>
    </source>
</evidence>
<evidence type="ECO:0000256" key="7">
    <source>
        <dbReference type="ARBA" id="ARBA00023157"/>
    </source>
</evidence>
<feature type="domain" description="Ig-like" evidence="14">
    <location>
        <begin position="538"/>
        <end position="634"/>
    </location>
</feature>
<feature type="chain" id="PRO_5035312891" description="Vascular endothelial growth factor receptor 1" evidence="12">
    <location>
        <begin position="24"/>
        <end position="1470"/>
    </location>
</feature>
<dbReference type="PANTHER" id="PTHR24416:SF600">
    <property type="entry name" value="PDGF- AND VEGF-RECEPTOR RELATED, ISOFORM J"/>
    <property type="match status" value="1"/>
</dbReference>
<dbReference type="PANTHER" id="PTHR24416">
    <property type="entry name" value="TYROSINE-PROTEIN KINASE RECEPTOR"/>
    <property type="match status" value="1"/>
</dbReference>
<protein>
    <recommendedName>
        <fullName evidence="17">Vascular endothelial growth factor receptor 1</fullName>
    </recommendedName>
</protein>
<dbReference type="PROSITE" id="PS00107">
    <property type="entry name" value="PROTEIN_KINASE_ATP"/>
    <property type="match status" value="1"/>
</dbReference>
<feature type="region of interest" description="Disordered" evidence="10">
    <location>
        <begin position="1338"/>
        <end position="1380"/>
    </location>
</feature>
<evidence type="ECO:0000256" key="5">
    <source>
        <dbReference type="ARBA" id="ARBA00022840"/>
    </source>
</evidence>
<evidence type="ECO:0000256" key="10">
    <source>
        <dbReference type="SAM" id="MobiDB-lite"/>
    </source>
</evidence>
<dbReference type="GO" id="GO:0005524">
    <property type="term" value="F:ATP binding"/>
    <property type="evidence" value="ECO:0007669"/>
    <property type="project" value="UniProtKB-UniRule"/>
</dbReference>
<reference evidence="15" key="1">
    <citation type="submission" date="2021-06" db="EMBL/GenBank/DDBJ databases">
        <authorList>
            <person name="Hodson N. C."/>
            <person name="Mongue J. A."/>
            <person name="Jaron S. K."/>
        </authorList>
    </citation>
    <scope>NUCLEOTIDE SEQUENCE</scope>
</reference>
<dbReference type="InterPro" id="IPR013098">
    <property type="entry name" value="Ig_I-set"/>
</dbReference>
<feature type="domain" description="Protein kinase" evidence="13">
    <location>
        <begin position="814"/>
        <end position="1214"/>
    </location>
</feature>
<feature type="compositionally biased region" description="Low complexity" evidence="10">
    <location>
        <begin position="1413"/>
        <end position="1426"/>
    </location>
</feature>
<dbReference type="InterPro" id="IPR050122">
    <property type="entry name" value="RTK"/>
</dbReference>
<dbReference type="OrthoDB" id="3256376at2759"/>
<evidence type="ECO:0000256" key="8">
    <source>
        <dbReference type="ARBA" id="ARBA00051243"/>
    </source>
</evidence>
<evidence type="ECO:0000256" key="6">
    <source>
        <dbReference type="ARBA" id="ARBA00023137"/>
    </source>
</evidence>
<dbReference type="InterPro" id="IPR000719">
    <property type="entry name" value="Prot_kinase_dom"/>
</dbReference>
<keyword evidence="16" id="KW-1185">Reference proteome</keyword>
<dbReference type="InterPro" id="IPR013151">
    <property type="entry name" value="Immunoglobulin_dom"/>
</dbReference>
<dbReference type="Pfam" id="PF07714">
    <property type="entry name" value="PK_Tyr_Ser-Thr"/>
    <property type="match status" value="1"/>
</dbReference>
<evidence type="ECO:0000313" key="16">
    <source>
        <dbReference type="Proteomes" id="UP000708208"/>
    </source>
</evidence>
<dbReference type="InterPro" id="IPR008266">
    <property type="entry name" value="Tyr_kinase_AS"/>
</dbReference>
<keyword evidence="5 9" id="KW-0067">ATP-binding</keyword>
<evidence type="ECO:0000256" key="1">
    <source>
        <dbReference type="ARBA" id="ARBA00004167"/>
    </source>
</evidence>
<evidence type="ECO:0000313" key="15">
    <source>
        <dbReference type="EMBL" id="CAG7717465.1"/>
    </source>
</evidence>
<keyword evidence="2" id="KW-0808">Transferase</keyword>
<name>A0A8J2NWT1_9HEXA</name>
<dbReference type="GO" id="GO:0005886">
    <property type="term" value="C:plasma membrane"/>
    <property type="evidence" value="ECO:0007669"/>
    <property type="project" value="TreeGrafter"/>
</dbReference>
<dbReference type="PROSITE" id="PS50835">
    <property type="entry name" value="IG_LIKE"/>
    <property type="match status" value="4"/>
</dbReference>
<dbReference type="SMART" id="SM00408">
    <property type="entry name" value="IGc2"/>
    <property type="match status" value="5"/>
</dbReference>